<dbReference type="PANTHER" id="PTHR45754:SF3">
    <property type="entry name" value="METHYLENETETRAHYDROFOLATE REDUCTASE (NADPH)"/>
    <property type="match status" value="1"/>
</dbReference>
<dbReference type="PANTHER" id="PTHR45754">
    <property type="entry name" value="METHYLENETETRAHYDROFOLATE REDUCTASE"/>
    <property type="match status" value="1"/>
</dbReference>
<dbReference type="Gene3D" id="3.20.20.220">
    <property type="match status" value="1"/>
</dbReference>
<keyword evidence="10" id="KW-1185">Reference proteome</keyword>
<comment type="pathway">
    <text evidence="2 8">One-carbon metabolism; tetrahydrofolate interconversion.</text>
</comment>
<keyword evidence="6 8" id="KW-0560">Oxidoreductase</keyword>
<dbReference type="Proteomes" id="UP001314241">
    <property type="component" value="Unassembled WGS sequence"/>
</dbReference>
<evidence type="ECO:0000256" key="5">
    <source>
        <dbReference type="ARBA" id="ARBA00022827"/>
    </source>
</evidence>
<evidence type="ECO:0000256" key="2">
    <source>
        <dbReference type="ARBA" id="ARBA00004777"/>
    </source>
</evidence>
<dbReference type="SUPFAM" id="SSF51730">
    <property type="entry name" value="FAD-linked oxidoreductase"/>
    <property type="match status" value="1"/>
</dbReference>
<comment type="similarity">
    <text evidence="3 8">Belongs to the methylenetetrahydrofolate reductase family.</text>
</comment>
<comment type="cofactor">
    <cofactor evidence="1 8">
        <name>FAD</name>
        <dbReference type="ChEBI" id="CHEBI:57692"/>
    </cofactor>
</comment>
<evidence type="ECO:0000256" key="1">
    <source>
        <dbReference type="ARBA" id="ARBA00001974"/>
    </source>
</evidence>
<evidence type="ECO:0000256" key="7">
    <source>
        <dbReference type="ARBA" id="ARBA00048628"/>
    </source>
</evidence>
<dbReference type="InterPro" id="IPR003171">
    <property type="entry name" value="Mehydrof_redctse-like"/>
</dbReference>
<dbReference type="RefSeq" id="WP_349642103.1">
    <property type="nucleotide sequence ID" value="NZ_CAWVOH010000002.1"/>
</dbReference>
<sequence>MKISEYYQSNETPVLSLELNLKNGLDDQTIAQLQHCQQVTYFSLVNHSDTMEAWSEKIRQAGQIQAILQKPVLLHFPAAGLTEDNLSQLKQELQVAHIENLLVLRGDGWRPSHNYKTPDLLAALAQDFDLAATINPGAPTEEIIIDAQRKQSAGASYLISQAFFDNAEFDRTQHVLKAADLNLPLVAGLFYFPSTDDFQALMARFKMTEEKYDYPAHFFTQVETLKSAGIHLFAPHPDQKIWNWLQSDYKGHKSL</sequence>
<evidence type="ECO:0000256" key="6">
    <source>
        <dbReference type="ARBA" id="ARBA00023002"/>
    </source>
</evidence>
<evidence type="ECO:0000256" key="4">
    <source>
        <dbReference type="ARBA" id="ARBA00022630"/>
    </source>
</evidence>
<protein>
    <recommendedName>
        <fullName evidence="8">Methylenetetrahydrofolate reductase</fullName>
    </recommendedName>
</protein>
<gene>
    <name evidence="9" type="ORF">R54876_GBNLAHCA_01126</name>
</gene>
<comment type="caution">
    <text evidence="9">The sequence shown here is derived from an EMBL/GenBank/DDBJ whole genome shotgun (WGS) entry which is preliminary data.</text>
</comment>
<evidence type="ECO:0000256" key="8">
    <source>
        <dbReference type="RuleBase" id="RU003862"/>
    </source>
</evidence>
<reference evidence="9 10" key="1">
    <citation type="submission" date="2024-01" db="EMBL/GenBank/DDBJ databases">
        <authorList>
            <person name="Botero Cardona J."/>
        </authorList>
    </citation>
    <scope>NUCLEOTIDE SEQUENCE [LARGE SCALE GENOMIC DNA]</scope>
    <source>
        <strain evidence="9 10">LMG 33000</strain>
    </source>
</reference>
<proteinExistence type="inferred from homology"/>
<evidence type="ECO:0000313" key="10">
    <source>
        <dbReference type="Proteomes" id="UP001314241"/>
    </source>
</evidence>
<keyword evidence="5 8" id="KW-0274">FAD</keyword>
<accession>A0ABP0ETN9</accession>
<comment type="catalytic activity">
    <reaction evidence="7">
        <text>(6S)-5-methyl-5,6,7,8-tetrahydrofolate + NAD(+) = (6R)-5,10-methylene-5,6,7,8-tetrahydrofolate + NADH + H(+)</text>
        <dbReference type="Rhea" id="RHEA:19821"/>
        <dbReference type="ChEBI" id="CHEBI:15378"/>
        <dbReference type="ChEBI" id="CHEBI:15636"/>
        <dbReference type="ChEBI" id="CHEBI:18608"/>
        <dbReference type="ChEBI" id="CHEBI:57540"/>
        <dbReference type="ChEBI" id="CHEBI:57945"/>
        <dbReference type="EC" id="1.5.1.54"/>
    </reaction>
    <physiologicalReaction direction="right-to-left" evidence="7">
        <dbReference type="Rhea" id="RHEA:19823"/>
    </physiologicalReaction>
</comment>
<dbReference type="InterPro" id="IPR029041">
    <property type="entry name" value="FAD-linked_oxidoreductase-like"/>
</dbReference>
<evidence type="ECO:0000256" key="3">
    <source>
        <dbReference type="ARBA" id="ARBA00006743"/>
    </source>
</evidence>
<dbReference type="GO" id="GO:0004489">
    <property type="term" value="F:methylenetetrahydrofolate reductase [NAD(P)H] activity"/>
    <property type="evidence" value="ECO:0007669"/>
    <property type="project" value="UniProtKB-EC"/>
</dbReference>
<dbReference type="EMBL" id="CAWVOH010000002">
    <property type="protein sequence ID" value="CAK8054556.1"/>
    <property type="molecule type" value="Genomic_DNA"/>
</dbReference>
<keyword evidence="4 8" id="KW-0285">Flavoprotein</keyword>
<name>A0ABP0ETN9_9LACO</name>
<dbReference type="Pfam" id="PF02219">
    <property type="entry name" value="MTHFR"/>
    <property type="match status" value="1"/>
</dbReference>
<organism evidence="9 10">
    <name type="scientific">Eupransor demetentiae</name>
    <dbReference type="NCBI Taxonomy" id="3109584"/>
    <lineage>
        <taxon>Bacteria</taxon>
        <taxon>Bacillati</taxon>
        <taxon>Bacillota</taxon>
        <taxon>Bacilli</taxon>
        <taxon>Lactobacillales</taxon>
        <taxon>Lactobacillaceae</taxon>
        <taxon>Eupransor</taxon>
    </lineage>
</organism>
<evidence type="ECO:0000313" key="9">
    <source>
        <dbReference type="EMBL" id="CAK8054556.1"/>
    </source>
</evidence>